<protein>
    <submittedName>
        <fullName evidence="1">Uncharacterized protein</fullName>
    </submittedName>
</protein>
<reference evidence="2" key="1">
    <citation type="journal article" date="2017" name="Plant J.">
        <title>The pomegranate (Punica granatum L.) genome and the genomics of punicalagin biosynthesis.</title>
        <authorList>
            <person name="Qin G."/>
            <person name="Xu C."/>
            <person name="Ming R."/>
            <person name="Tang H."/>
            <person name="Guyot R."/>
            <person name="Kramer E.M."/>
            <person name="Hu Y."/>
            <person name="Yi X."/>
            <person name="Qi Y."/>
            <person name="Xu X."/>
            <person name="Gao Z."/>
            <person name="Pan H."/>
            <person name="Jian J."/>
            <person name="Tian Y."/>
            <person name="Yue Z."/>
            <person name="Xu Y."/>
        </authorList>
    </citation>
    <scope>NUCLEOTIDE SEQUENCE [LARGE SCALE GENOMIC DNA]</scope>
    <source>
        <strain evidence="2">cv. Dabenzi</strain>
    </source>
</reference>
<gene>
    <name evidence="1" type="ORF">CDL15_Pgr029164</name>
</gene>
<dbReference type="EMBL" id="MTKT01002242">
    <property type="protein sequence ID" value="OWM80232.1"/>
    <property type="molecule type" value="Genomic_DNA"/>
</dbReference>
<dbReference type="Proteomes" id="UP000197138">
    <property type="component" value="Unassembled WGS sequence"/>
</dbReference>
<accession>A0A218X782</accession>
<dbReference type="AlphaFoldDB" id="A0A218X782"/>
<proteinExistence type="predicted"/>
<comment type="caution">
    <text evidence="1">The sequence shown here is derived from an EMBL/GenBank/DDBJ whole genome shotgun (WGS) entry which is preliminary data.</text>
</comment>
<name>A0A218X782_PUNGR</name>
<evidence type="ECO:0000313" key="2">
    <source>
        <dbReference type="Proteomes" id="UP000197138"/>
    </source>
</evidence>
<evidence type="ECO:0000313" key="1">
    <source>
        <dbReference type="EMBL" id="OWM80232.1"/>
    </source>
</evidence>
<organism evidence="1 2">
    <name type="scientific">Punica granatum</name>
    <name type="common">Pomegranate</name>
    <dbReference type="NCBI Taxonomy" id="22663"/>
    <lineage>
        <taxon>Eukaryota</taxon>
        <taxon>Viridiplantae</taxon>
        <taxon>Streptophyta</taxon>
        <taxon>Embryophyta</taxon>
        <taxon>Tracheophyta</taxon>
        <taxon>Spermatophyta</taxon>
        <taxon>Magnoliopsida</taxon>
        <taxon>eudicotyledons</taxon>
        <taxon>Gunneridae</taxon>
        <taxon>Pentapetalae</taxon>
        <taxon>rosids</taxon>
        <taxon>malvids</taxon>
        <taxon>Myrtales</taxon>
        <taxon>Lythraceae</taxon>
        <taxon>Punica</taxon>
    </lineage>
</organism>
<sequence>MHTCASLLSCYASSPSLLASASCYLDGSAHPYELLSGIESSQSLLARVSCNLARSAHPCEFTFMLRKFAEPAGSYFLRPCRVCSPVRIYFHVLQVCRASWHVLLTTLPGMHTCASLLSCYASSPSLLASASCYLDGSAHPYELLSGIESSQSLLARVSCDFAESAHPCEFTFTLRKDAEPARSCFL</sequence>